<evidence type="ECO:0000259" key="14">
    <source>
        <dbReference type="PROSITE" id="PS50262"/>
    </source>
</evidence>
<dbReference type="SUPFAM" id="SSF81321">
    <property type="entry name" value="Family A G protein-coupled receptor-like"/>
    <property type="match status" value="1"/>
</dbReference>
<evidence type="ECO:0000256" key="5">
    <source>
        <dbReference type="ARBA" id="ARBA00022692"/>
    </source>
</evidence>
<dbReference type="PRINTS" id="PR00245">
    <property type="entry name" value="OLFACTORYR"/>
</dbReference>
<dbReference type="AlphaFoldDB" id="A0A8C5WXY3"/>
<dbReference type="GO" id="GO:0004984">
    <property type="term" value="F:olfactory receptor activity"/>
    <property type="evidence" value="ECO:0007669"/>
    <property type="project" value="InterPro"/>
</dbReference>
<evidence type="ECO:0000256" key="2">
    <source>
        <dbReference type="ARBA" id="ARBA00004651"/>
    </source>
</evidence>
<evidence type="ECO:0000313" key="15">
    <source>
        <dbReference type="Ensembl" id="ENSLLTP00000021777.1"/>
    </source>
</evidence>
<dbReference type="InterPro" id="IPR050516">
    <property type="entry name" value="Olfactory_GPCR"/>
</dbReference>
<organism evidence="15 16">
    <name type="scientific">Laticauda laticaudata</name>
    <name type="common">Blue-ringed sea krait</name>
    <name type="synonym">Blue-lipped sea krait</name>
    <dbReference type="NCBI Taxonomy" id="8630"/>
    <lineage>
        <taxon>Eukaryota</taxon>
        <taxon>Metazoa</taxon>
        <taxon>Chordata</taxon>
        <taxon>Craniata</taxon>
        <taxon>Vertebrata</taxon>
        <taxon>Euteleostomi</taxon>
        <taxon>Lepidosauria</taxon>
        <taxon>Squamata</taxon>
        <taxon>Bifurcata</taxon>
        <taxon>Unidentata</taxon>
        <taxon>Episquamata</taxon>
        <taxon>Toxicofera</taxon>
        <taxon>Serpentes</taxon>
        <taxon>Colubroidea</taxon>
        <taxon>Elapidae</taxon>
        <taxon>Laticaudinae</taxon>
        <taxon>Laticauda</taxon>
    </lineage>
</organism>
<comment type="function">
    <text evidence="1">Odorant receptor.</text>
</comment>
<accession>A0A8C5WXY3</accession>
<dbReference type="Ensembl" id="ENSLLTT00000022582.1">
    <property type="protein sequence ID" value="ENSLLTP00000021777.1"/>
    <property type="gene ID" value="ENSLLTG00000016237.1"/>
</dbReference>
<feature type="transmembrane region" description="Helical" evidence="13">
    <location>
        <begin position="27"/>
        <end position="48"/>
    </location>
</feature>
<keyword evidence="7 13" id="KW-1133">Transmembrane helix</keyword>
<keyword evidence="8 12" id="KW-0297">G-protein coupled receptor</keyword>
<keyword evidence="4 13" id="KW-0716">Sensory transduction</keyword>
<dbReference type="GO" id="GO:0005886">
    <property type="term" value="C:plasma membrane"/>
    <property type="evidence" value="ECO:0007669"/>
    <property type="project" value="UniProtKB-SubCell"/>
</dbReference>
<feature type="transmembrane region" description="Helical" evidence="13">
    <location>
        <begin position="274"/>
        <end position="291"/>
    </location>
</feature>
<dbReference type="CDD" id="cd15227">
    <property type="entry name" value="7tmA_OR14-like"/>
    <property type="match status" value="1"/>
</dbReference>
<dbReference type="Pfam" id="PF13853">
    <property type="entry name" value="7tm_4"/>
    <property type="match status" value="1"/>
</dbReference>
<evidence type="ECO:0000256" key="9">
    <source>
        <dbReference type="ARBA" id="ARBA00023136"/>
    </source>
</evidence>
<feature type="transmembrane region" description="Helical" evidence="13">
    <location>
        <begin position="60"/>
        <end position="81"/>
    </location>
</feature>
<dbReference type="GO" id="GO:0004930">
    <property type="term" value="F:G protein-coupled receptor activity"/>
    <property type="evidence" value="ECO:0007669"/>
    <property type="project" value="UniProtKB-KW"/>
</dbReference>
<evidence type="ECO:0000313" key="16">
    <source>
        <dbReference type="Proteomes" id="UP000694406"/>
    </source>
</evidence>
<protein>
    <recommendedName>
        <fullName evidence="13">Olfactory receptor</fullName>
    </recommendedName>
</protein>
<dbReference type="PROSITE" id="PS50262">
    <property type="entry name" value="G_PROTEIN_RECEP_F1_2"/>
    <property type="match status" value="1"/>
</dbReference>
<evidence type="ECO:0000256" key="1">
    <source>
        <dbReference type="ARBA" id="ARBA00002936"/>
    </source>
</evidence>
<comment type="subcellular location">
    <subcellularLocation>
        <location evidence="2 13">Cell membrane</location>
        <topology evidence="2 13">Multi-pass membrane protein</topology>
    </subcellularLocation>
</comment>
<dbReference type="InterPro" id="IPR000276">
    <property type="entry name" value="GPCR_Rhodpsn"/>
</dbReference>
<dbReference type="InterPro" id="IPR017452">
    <property type="entry name" value="GPCR_Rhodpsn_7TM"/>
</dbReference>
<keyword evidence="5 12" id="KW-0812">Transmembrane</keyword>
<sequence length="326" mass="37026">MKKLLVGNQTSMSTFLLLEFSGIRELQILHCFVFLAFYFTTATANFLIISVVTFDHHLHIPMYFFLMNLAMLDLASVSVIMPKSIANSLMNTRYISYSGCISQALLFVSFLTSDFFLLTVMAYDRYVAICNPLQYEMVMNRRTCAQMIASVWISGFFFGILHAIGTFTLPFCSDVVDQFFCEIPQLLKLTCSDFNQGEVGILAFSIIIVLGLFIFILVSYIKILSAVFRIPSTQGRQKALSTCLPHLIVVSVLMFTGILTYMKLPSNSPSDLDIMLTIIYSLVPPILNPLVYSMRNKDIKTALFKLLSPKITFFHMISFFINFYSF</sequence>
<feature type="transmembrane region" description="Helical" evidence="13">
    <location>
        <begin position="303"/>
        <end position="324"/>
    </location>
</feature>
<keyword evidence="10 12" id="KW-0675">Receptor</keyword>
<reference evidence="15" key="1">
    <citation type="submission" date="2025-08" db="UniProtKB">
        <authorList>
            <consortium name="Ensembl"/>
        </authorList>
    </citation>
    <scope>IDENTIFICATION</scope>
</reference>
<evidence type="ECO:0000256" key="3">
    <source>
        <dbReference type="ARBA" id="ARBA00022475"/>
    </source>
</evidence>
<dbReference type="PANTHER" id="PTHR26452">
    <property type="entry name" value="OLFACTORY RECEPTOR"/>
    <property type="match status" value="1"/>
</dbReference>
<keyword evidence="6 13" id="KW-0552">Olfaction</keyword>
<comment type="similarity">
    <text evidence="12">Belongs to the G-protein coupled receptor 1 family.</text>
</comment>
<evidence type="ECO:0000256" key="12">
    <source>
        <dbReference type="RuleBase" id="RU000688"/>
    </source>
</evidence>
<keyword evidence="3 13" id="KW-1003">Cell membrane</keyword>
<dbReference type="PRINTS" id="PR00237">
    <property type="entry name" value="GPCRRHODOPSN"/>
</dbReference>
<feature type="transmembrane region" description="Helical" evidence="13">
    <location>
        <begin position="199"/>
        <end position="221"/>
    </location>
</feature>
<evidence type="ECO:0000256" key="4">
    <source>
        <dbReference type="ARBA" id="ARBA00022606"/>
    </source>
</evidence>
<keyword evidence="11 12" id="KW-0807">Transducer</keyword>
<feature type="domain" description="G-protein coupled receptors family 1 profile" evidence="14">
    <location>
        <begin position="44"/>
        <end position="292"/>
    </location>
</feature>
<evidence type="ECO:0000256" key="6">
    <source>
        <dbReference type="ARBA" id="ARBA00022725"/>
    </source>
</evidence>
<dbReference type="InterPro" id="IPR000725">
    <property type="entry name" value="Olfact_rcpt"/>
</dbReference>
<feature type="transmembrane region" description="Helical" evidence="13">
    <location>
        <begin position="144"/>
        <end position="164"/>
    </location>
</feature>
<keyword evidence="16" id="KW-1185">Reference proteome</keyword>
<reference evidence="15" key="2">
    <citation type="submission" date="2025-09" db="UniProtKB">
        <authorList>
            <consortium name="Ensembl"/>
        </authorList>
    </citation>
    <scope>IDENTIFICATION</scope>
</reference>
<name>A0A8C5WXY3_LATLA</name>
<evidence type="ECO:0000256" key="7">
    <source>
        <dbReference type="ARBA" id="ARBA00022989"/>
    </source>
</evidence>
<proteinExistence type="inferred from homology"/>
<evidence type="ECO:0000256" key="10">
    <source>
        <dbReference type="ARBA" id="ARBA00023170"/>
    </source>
</evidence>
<dbReference type="PROSITE" id="PS00237">
    <property type="entry name" value="G_PROTEIN_RECEP_F1_1"/>
    <property type="match status" value="1"/>
</dbReference>
<evidence type="ECO:0000256" key="11">
    <source>
        <dbReference type="ARBA" id="ARBA00023224"/>
    </source>
</evidence>
<dbReference type="Proteomes" id="UP000694406">
    <property type="component" value="Unplaced"/>
</dbReference>
<evidence type="ECO:0000256" key="13">
    <source>
        <dbReference type="RuleBase" id="RU363047"/>
    </source>
</evidence>
<dbReference type="GeneTree" id="ENSGT01050000244828"/>
<evidence type="ECO:0000256" key="8">
    <source>
        <dbReference type="ARBA" id="ARBA00023040"/>
    </source>
</evidence>
<dbReference type="FunFam" id="1.20.1070.10:FF:000037">
    <property type="entry name" value="Olfactory receptor"/>
    <property type="match status" value="1"/>
</dbReference>
<keyword evidence="9 13" id="KW-0472">Membrane</keyword>
<feature type="transmembrane region" description="Helical" evidence="13">
    <location>
        <begin position="242"/>
        <end position="262"/>
    </location>
</feature>
<dbReference type="Gene3D" id="1.20.1070.10">
    <property type="entry name" value="Rhodopsin 7-helix transmembrane proteins"/>
    <property type="match status" value="1"/>
</dbReference>